<dbReference type="EMBL" id="JACJIA010000003">
    <property type="protein sequence ID" value="MBA8951229.1"/>
    <property type="molecule type" value="Genomic_DNA"/>
</dbReference>
<evidence type="ECO:0000256" key="1">
    <source>
        <dbReference type="SAM" id="Phobius"/>
    </source>
</evidence>
<keyword evidence="3" id="KW-1185">Reference proteome</keyword>
<gene>
    <name evidence="2" type="ORF">HNR61_002860</name>
</gene>
<evidence type="ECO:0000313" key="3">
    <source>
        <dbReference type="Proteomes" id="UP000572680"/>
    </source>
</evidence>
<organism evidence="2 3">
    <name type="scientific">Actinomadura namibiensis</name>
    <dbReference type="NCBI Taxonomy" id="182080"/>
    <lineage>
        <taxon>Bacteria</taxon>
        <taxon>Bacillati</taxon>
        <taxon>Actinomycetota</taxon>
        <taxon>Actinomycetes</taxon>
        <taxon>Streptosporangiales</taxon>
        <taxon>Thermomonosporaceae</taxon>
        <taxon>Actinomadura</taxon>
    </lineage>
</organism>
<keyword evidence="1" id="KW-0812">Transmembrane</keyword>
<name>A0A7W3LN78_ACTNM</name>
<dbReference type="RefSeq" id="WP_182843587.1">
    <property type="nucleotide sequence ID" value="NZ_BAAALP010000009.1"/>
</dbReference>
<evidence type="ECO:0000313" key="2">
    <source>
        <dbReference type="EMBL" id="MBA8951229.1"/>
    </source>
</evidence>
<protein>
    <submittedName>
        <fullName evidence="2">Nitrate/nitrite transporter NarK</fullName>
    </submittedName>
</protein>
<comment type="caution">
    <text evidence="2">The sequence shown here is derived from an EMBL/GenBank/DDBJ whole genome shotgun (WGS) entry which is preliminary data.</text>
</comment>
<sequence length="71" mass="7241">MNGKTILPLVGLVYGTALGFAGAFGGFGAFVLVALLGIVGFLVGRVLAGELDLSEMVSQFNSGNGRKRPTP</sequence>
<feature type="transmembrane region" description="Helical" evidence="1">
    <location>
        <begin position="12"/>
        <end position="43"/>
    </location>
</feature>
<dbReference type="Proteomes" id="UP000572680">
    <property type="component" value="Unassembled WGS sequence"/>
</dbReference>
<dbReference type="AlphaFoldDB" id="A0A7W3LN78"/>
<keyword evidence="1" id="KW-0472">Membrane</keyword>
<keyword evidence="1" id="KW-1133">Transmembrane helix</keyword>
<reference evidence="2 3" key="1">
    <citation type="submission" date="2020-08" db="EMBL/GenBank/DDBJ databases">
        <title>Genomic Encyclopedia of Type Strains, Phase IV (KMG-IV): sequencing the most valuable type-strain genomes for metagenomic binning, comparative biology and taxonomic classification.</title>
        <authorList>
            <person name="Goeker M."/>
        </authorList>
    </citation>
    <scope>NUCLEOTIDE SEQUENCE [LARGE SCALE GENOMIC DNA]</scope>
    <source>
        <strain evidence="2 3">DSM 44197</strain>
    </source>
</reference>
<accession>A0A7W3LN78</accession>
<proteinExistence type="predicted"/>